<proteinExistence type="predicted"/>
<dbReference type="Proteomes" id="UP001524547">
    <property type="component" value="Unassembled WGS sequence"/>
</dbReference>
<dbReference type="EMBL" id="JAMZEJ010000009">
    <property type="protein sequence ID" value="MCQ8242119.1"/>
    <property type="molecule type" value="Genomic_DNA"/>
</dbReference>
<organism evidence="1 2">
    <name type="scientific">Rhizosaccharibacter radicis</name>
    <dbReference type="NCBI Taxonomy" id="2782605"/>
    <lineage>
        <taxon>Bacteria</taxon>
        <taxon>Pseudomonadati</taxon>
        <taxon>Pseudomonadota</taxon>
        <taxon>Alphaproteobacteria</taxon>
        <taxon>Acetobacterales</taxon>
        <taxon>Acetobacteraceae</taxon>
        <taxon>Rhizosaccharibacter</taxon>
    </lineage>
</organism>
<accession>A0ABT1W0J1</accession>
<reference evidence="1 2" key="1">
    <citation type="submission" date="2022-06" db="EMBL/GenBank/DDBJ databases">
        <title>Rhizosaccharibacter gen. nov. sp. nov. KSS12, endophytic bacteria isolated from sugarcane.</title>
        <authorList>
            <person name="Pitiwittayakul N."/>
        </authorList>
    </citation>
    <scope>NUCLEOTIDE SEQUENCE [LARGE SCALE GENOMIC DNA]</scope>
    <source>
        <strain evidence="1 2">KSS12</strain>
    </source>
</reference>
<evidence type="ECO:0000313" key="1">
    <source>
        <dbReference type="EMBL" id="MCQ8242119.1"/>
    </source>
</evidence>
<comment type="caution">
    <text evidence="1">The sequence shown here is derived from an EMBL/GenBank/DDBJ whole genome shotgun (WGS) entry which is preliminary data.</text>
</comment>
<dbReference type="RefSeq" id="WP_422920872.1">
    <property type="nucleotide sequence ID" value="NZ_JAMZEJ010000009.1"/>
</dbReference>
<protein>
    <submittedName>
        <fullName evidence="1">Uncharacterized protein</fullName>
    </submittedName>
</protein>
<sequence>MPNLTTLAAREALSRLAVPVPTDAVRPAGDRGDPIVALPRADAVVSSEIALPSGSDATGHARIMADLMFLENWERDPAPDIAASLRASQIRRANPDLAAAIRSELCPGHQPRSR</sequence>
<keyword evidence="2" id="KW-1185">Reference proteome</keyword>
<evidence type="ECO:0000313" key="2">
    <source>
        <dbReference type="Proteomes" id="UP001524547"/>
    </source>
</evidence>
<name>A0ABT1W0J1_9PROT</name>
<gene>
    <name evidence="1" type="ORF">NFI88_14875</name>
</gene>